<keyword evidence="2" id="KW-1185">Reference proteome</keyword>
<gene>
    <name evidence="1" type="ORF">AN964_13250</name>
</gene>
<dbReference type="EMBL" id="LJJC01000004">
    <property type="protein sequence ID" value="KQL54365.1"/>
    <property type="molecule type" value="Genomic_DNA"/>
</dbReference>
<evidence type="ECO:0000313" key="2">
    <source>
        <dbReference type="Proteomes" id="UP000051888"/>
    </source>
</evidence>
<dbReference type="STRING" id="157838.AN964_13250"/>
<accession>A0A0Q3WYL3</accession>
<dbReference type="PATRIC" id="fig|157838.3.peg.2943"/>
<dbReference type="OrthoDB" id="2377048at2"/>
<dbReference type="InterPro" id="IPR024987">
    <property type="entry name" value="DUF3889"/>
</dbReference>
<evidence type="ECO:0008006" key="3">
    <source>
        <dbReference type="Google" id="ProtNLM"/>
    </source>
</evidence>
<evidence type="ECO:0000313" key="1">
    <source>
        <dbReference type="EMBL" id="KQL54365.1"/>
    </source>
</evidence>
<comment type="caution">
    <text evidence="1">The sequence shown here is derived from an EMBL/GenBank/DDBJ whole genome shotgun (WGS) entry which is preliminary data.</text>
</comment>
<sequence length="110" mass="12841">MKKLLCCVVISFIYCGSNFYPLYTAYAQQKPAPPYADWSLLAFKKTKNKYPNAHIVDYLHIGKTKENSSSVEKFKFWLKDNQREFGVIITIEFENSTARVLKVTFEETKK</sequence>
<dbReference type="RefSeq" id="WP_055740135.1">
    <property type="nucleotide sequence ID" value="NZ_JAAIWL010000034.1"/>
</dbReference>
<organism evidence="1 2">
    <name type="scientific">Heyndrickxia shackletonii</name>
    <dbReference type="NCBI Taxonomy" id="157838"/>
    <lineage>
        <taxon>Bacteria</taxon>
        <taxon>Bacillati</taxon>
        <taxon>Bacillota</taxon>
        <taxon>Bacilli</taxon>
        <taxon>Bacillales</taxon>
        <taxon>Bacillaceae</taxon>
        <taxon>Heyndrickxia</taxon>
    </lineage>
</organism>
<dbReference type="Pfam" id="PF13028">
    <property type="entry name" value="DUF3889"/>
    <property type="match status" value="1"/>
</dbReference>
<proteinExistence type="predicted"/>
<reference evidence="1 2" key="1">
    <citation type="submission" date="2015-09" db="EMBL/GenBank/DDBJ databases">
        <title>Genome sequencing project for genomic taxonomy and phylogenomics of Bacillus-like bacteria.</title>
        <authorList>
            <person name="Liu B."/>
            <person name="Wang J."/>
            <person name="Zhu Y."/>
            <person name="Liu G."/>
            <person name="Chen Q."/>
            <person name="Chen Z."/>
            <person name="Lan J."/>
            <person name="Che J."/>
            <person name="Ge C."/>
            <person name="Shi H."/>
            <person name="Pan Z."/>
            <person name="Liu X."/>
        </authorList>
    </citation>
    <scope>NUCLEOTIDE SEQUENCE [LARGE SCALE GENOMIC DNA]</scope>
    <source>
        <strain evidence="1 2">LMG 18435</strain>
    </source>
</reference>
<dbReference type="Gene3D" id="3.10.450.390">
    <property type="entry name" value="Protein of unknown function DUF3889"/>
    <property type="match status" value="1"/>
</dbReference>
<protein>
    <recommendedName>
        <fullName evidence="3">DUF3889 domain-containing protein</fullName>
    </recommendedName>
</protein>
<dbReference type="AlphaFoldDB" id="A0A0Q3WYL3"/>
<name>A0A0Q3WYL3_9BACI</name>
<dbReference type="Proteomes" id="UP000051888">
    <property type="component" value="Unassembled WGS sequence"/>
</dbReference>